<evidence type="ECO:0000256" key="2">
    <source>
        <dbReference type="ARBA" id="ARBA00022576"/>
    </source>
</evidence>
<keyword evidence="5 7" id="KW-0670">Pyruvate</keyword>
<dbReference type="Pfam" id="PF00266">
    <property type="entry name" value="Aminotran_5"/>
    <property type="match status" value="1"/>
</dbReference>
<comment type="caution">
    <text evidence="11">The sequence shown here is derived from an EMBL/GenBank/DDBJ whole genome shotgun (WGS) entry which is preliminary data.</text>
</comment>
<feature type="binding site" evidence="8">
    <location>
        <position position="337"/>
    </location>
    <ligand>
        <name>substrate</name>
    </ligand>
</feature>
<dbReference type="InterPro" id="IPR015422">
    <property type="entry name" value="PyrdxlP-dep_Trfase_small"/>
</dbReference>
<dbReference type="InterPro" id="IPR015421">
    <property type="entry name" value="PyrdxlP-dep_Trfase_major"/>
</dbReference>
<dbReference type="Proteomes" id="UP000824118">
    <property type="component" value="Unassembled WGS sequence"/>
</dbReference>
<comment type="cofactor">
    <cofactor evidence="1 7 9">
        <name>pyridoxal 5'-phosphate</name>
        <dbReference type="ChEBI" id="CHEBI:597326"/>
    </cofactor>
</comment>
<evidence type="ECO:0000256" key="7">
    <source>
        <dbReference type="HAMAP-Rule" id="MF_01376"/>
    </source>
</evidence>
<dbReference type="Gene3D" id="3.40.640.10">
    <property type="entry name" value="Type I PLP-dependent aspartate aminotransferase-like (Major domain)"/>
    <property type="match status" value="1"/>
</dbReference>
<keyword evidence="3 7" id="KW-0808">Transferase</keyword>
<dbReference type="SUPFAM" id="SSF53383">
    <property type="entry name" value="PLP-dependent transferases"/>
    <property type="match status" value="1"/>
</dbReference>
<dbReference type="InterPro" id="IPR015424">
    <property type="entry name" value="PyrdxlP-dep_Trfase"/>
</dbReference>
<keyword evidence="4 7" id="KW-0663">Pyridoxal phosphate</keyword>
<comment type="similarity">
    <text evidence="7">Belongs to the class-V pyridoxal-phosphate-dependent aminotransferase family. PhnW subfamily.</text>
</comment>
<reference evidence="11" key="2">
    <citation type="journal article" date="2021" name="PeerJ">
        <title>Extensive microbial diversity within the chicken gut microbiome revealed by metagenomics and culture.</title>
        <authorList>
            <person name="Gilroy R."/>
            <person name="Ravi A."/>
            <person name="Getino M."/>
            <person name="Pursley I."/>
            <person name="Horton D.L."/>
            <person name="Alikhan N.F."/>
            <person name="Baker D."/>
            <person name="Gharbi K."/>
            <person name="Hall N."/>
            <person name="Watson M."/>
            <person name="Adriaenssens E.M."/>
            <person name="Foster-Nyarko E."/>
            <person name="Jarju S."/>
            <person name="Secka A."/>
            <person name="Antonio M."/>
            <person name="Oren A."/>
            <person name="Chaudhuri R.R."/>
            <person name="La Ragione R."/>
            <person name="Hildebrand F."/>
            <person name="Pallen M.J."/>
        </authorList>
    </citation>
    <scope>NUCLEOTIDE SEQUENCE</scope>
    <source>
        <strain evidence="11">ChiGjej1B1-1684</strain>
    </source>
</reference>
<dbReference type="InterPro" id="IPR024169">
    <property type="entry name" value="SP_NH2Trfase/AEP_transaminase"/>
</dbReference>
<accession>A0A9D1S832</accession>
<comment type="subunit">
    <text evidence="7">Homodimer.</text>
</comment>
<dbReference type="Gene3D" id="3.90.1150.10">
    <property type="entry name" value="Aspartate Aminotransferase, domain 1"/>
    <property type="match status" value="1"/>
</dbReference>
<evidence type="ECO:0000256" key="9">
    <source>
        <dbReference type="PIRSR" id="PIRSR000524-50"/>
    </source>
</evidence>
<proteinExistence type="inferred from homology"/>
<evidence type="ECO:0000313" key="12">
    <source>
        <dbReference type="Proteomes" id="UP000824118"/>
    </source>
</evidence>
<dbReference type="NCBIfam" id="NF010006">
    <property type="entry name" value="PRK13479.1"/>
    <property type="match status" value="1"/>
</dbReference>
<comment type="function">
    <text evidence="7">Involved in phosphonate degradation.</text>
</comment>
<dbReference type="NCBIfam" id="TIGR03301">
    <property type="entry name" value="PhnW-AepZ"/>
    <property type="match status" value="1"/>
</dbReference>
<evidence type="ECO:0000256" key="3">
    <source>
        <dbReference type="ARBA" id="ARBA00022679"/>
    </source>
</evidence>
<evidence type="ECO:0000313" key="11">
    <source>
        <dbReference type="EMBL" id="HIU50421.1"/>
    </source>
</evidence>
<dbReference type="PANTHER" id="PTHR42778:SF1">
    <property type="entry name" value="2-AMINOETHYLPHOSPHONATE--PYRUVATE TRANSAMINASE"/>
    <property type="match status" value="1"/>
</dbReference>
<keyword evidence="2 7" id="KW-0032">Aminotransferase</keyword>
<dbReference type="EC" id="2.6.1.37" evidence="7"/>
<dbReference type="HAMAP" id="MF_01376">
    <property type="entry name" value="PhnW_aminotrans_5"/>
    <property type="match status" value="1"/>
</dbReference>
<name>A0A9D1S832_9FIRM</name>
<dbReference type="PIRSF" id="PIRSF000524">
    <property type="entry name" value="SPT"/>
    <property type="match status" value="1"/>
</dbReference>
<feature type="domain" description="Aminotransferase class V" evidence="10">
    <location>
        <begin position="36"/>
        <end position="329"/>
    </location>
</feature>
<evidence type="ECO:0000256" key="8">
    <source>
        <dbReference type="PIRSR" id="PIRSR000524-1"/>
    </source>
</evidence>
<dbReference type="NCBIfam" id="TIGR02326">
    <property type="entry name" value="transamin_PhnW"/>
    <property type="match status" value="1"/>
</dbReference>
<protein>
    <recommendedName>
        <fullName evidence="7">2-aminoethylphosphonate--pyruvate transaminase</fullName>
        <ecNumber evidence="7">2.6.1.37</ecNumber>
    </recommendedName>
    <alternativeName>
        <fullName evidence="7">2-aminoethylphosphonate aminotransferase</fullName>
    </alternativeName>
    <alternativeName>
        <fullName evidence="7">AEP transaminase</fullName>
        <shortName evidence="7">AEPT</shortName>
    </alternativeName>
</protein>
<dbReference type="GO" id="GO:0019700">
    <property type="term" value="P:organic phosphonate catabolic process"/>
    <property type="evidence" value="ECO:0007669"/>
    <property type="project" value="UniProtKB-UniRule"/>
</dbReference>
<dbReference type="EMBL" id="DVNG01000081">
    <property type="protein sequence ID" value="HIU50421.1"/>
    <property type="molecule type" value="Genomic_DNA"/>
</dbReference>
<dbReference type="InterPro" id="IPR012703">
    <property type="entry name" value="NH2EtPonate_pyrv_transaminase"/>
</dbReference>
<dbReference type="AlphaFoldDB" id="A0A9D1S832"/>
<organism evidence="11 12">
    <name type="scientific">Candidatus Limousia pullorum</name>
    <dbReference type="NCBI Taxonomy" id="2840860"/>
    <lineage>
        <taxon>Bacteria</taxon>
        <taxon>Bacillati</taxon>
        <taxon>Bacillota</taxon>
        <taxon>Clostridia</taxon>
        <taxon>Eubacteriales</taxon>
        <taxon>Oscillospiraceae</taxon>
        <taxon>Oscillospiraceae incertae sedis</taxon>
        <taxon>Candidatus Limousia</taxon>
    </lineage>
</organism>
<evidence type="ECO:0000256" key="1">
    <source>
        <dbReference type="ARBA" id="ARBA00001933"/>
    </source>
</evidence>
<dbReference type="InterPro" id="IPR000192">
    <property type="entry name" value="Aminotrans_V_dom"/>
</dbReference>
<evidence type="ECO:0000256" key="4">
    <source>
        <dbReference type="ARBA" id="ARBA00022898"/>
    </source>
</evidence>
<evidence type="ECO:0000256" key="5">
    <source>
        <dbReference type="ARBA" id="ARBA00023317"/>
    </source>
</evidence>
<evidence type="ECO:0000256" key="6">
    <source>
        <dbReference type="ARBA" id="ARBA00049460"/>
    </source>
</evidence>
<gene>
    <name evidence="7" type="primary">phnW</name>
    <name evidence="11" type="ORF">IAD22_05360</name>
</gene>
<comment type="catalytic activity">
    <reaction evidence="6 7">
        <text>(2-aminoethyl)phosphonate + pyruvate = phosphonoacetaldehyde + L-alanine</text>
        <dbReference type="Rhea" id="RHEA:17021"/>
        <dbReference type="ChEBI" id="CHEBI:15361"/>
        <dbReference type="ChEBI" id="CHEBI:57418"/>
        <dbReference type="ChEBI" id="CHEBI:57972"/>
        <dbReference type="ChEBI" id="CHEBI:58383"/>
        <dbReference type="EC" id="2.6.1.37"/>
    </reaction>
</comment>
<sequence>MKYSQKLLFTPGPLSTTMSVKEAMLVDLGTRDIEYQNVTKSVREKLLKIALASKEEFSVVLLQGSGTYAVESVLNSFVSANDKLLILANGAYGDRMAQIATMSGLNFEKKDYSMIRSLDLAEVEKAVSESDATIVSFVHDETTAGVLNDIKGICDICRKYNKKIICDAMSSFGGIEINLDEVKPDFLVTSSNKCIQGVPGFGIIYGRREAFEACKGNSKSLALDLYDQWKYMEDTDGGFRFTSPTHVLLAFDQALDELEAEGGIPARAKRYRENQKLIAEKMTELGFELLVDPNEQAPMITTLLVPEGLDFADMYEKLKAKGFLLYSGKLPKYNAFRIGNIGDLHAQDFIDLAQAVKEYLEEAKK</sequence>
<dbReference type="PANTHER" id="PTHR42778">
    <property type="entry name" value="2-AMINOETHYLPHOSPHONATE--PYRUVATE TRANSAMINASE"/>
    <property type="match status" value="1"/>
</dbReference>
<feature type="modified residue" description="N6-(pyridoxal phosphate)lysine" evidence="7 9">
    <location>
        <position position="193"/>
    </location>
</feature>
<reference evidence="11" key="1">
    <citation type="submission" date="2020-10" db="EMBL/GenBank/DDBJ databases">
        <authorList>
            <person name="Gilroy R."/>
        </authorList>
    </citation>
    <scope>NUCLEOTIDE SEQUENCE</scope>
    <source>
        <strain evidence="11">ChiGjej1B1-1684</strain>
    </source>
</reference>
<evidence type="ECO:0000259" key="10">
    <source>
        <dbReference type="Pfam" id="PF00266"/>
    </source>
</evidence>
<dbReference type="GO" id="GO:0047304">
    <property type="term" value="F:2-aminoethylphosphonate-pyruvate transaminase activity"/>
    <property type="evidence" value="ECO:0007669"/>
    <property type="project" value="UniProtKB-UniRule"/>
</dbReference>